<sequence length="125" mass="13644">MAQGLRIWGNKKLNPSITITSGYNDELRLTADGVEYVASIAPGEYEVRHEFFDAPDLLAVLNQALKNAKAPITARLGGIHDDTPRTVIVFEHQGADPAAVLEIDIRSTCYSTLIESIYGTEDAVQ</sequence>
<reference evidence="1 2" key="1">
    <citation type="submission" date="2020-09" db="EMBL/GenBank/DDBJ databases">
        <title>Characterization of Paenibacillus peoriae strain ZF390 with broad-spectrum antimicrobial activity as a potential biocontrol agent.</title>
        <authorList>
            <person name="Li L."/>
            <person name="Zhao Y."/>
            <person name="Li B."/>
            <person name="Xie X."/>
        </authorList>
    </citation>
    <scope>NUCLEOTIDE SEQUENCE [LARGE SCALE GENOMIC DNA]</scope>
    <source>
        <strain evidence="1 2">ZF390</strain>
        <plasmid evidence="1 2">pPlas1</plasmid>
    </source>
</reference>
<protein>
    <submittedName>
        <fullName evidence="1">Uncharacterized protein</fullName>
    </submittedName>
</protein>
<evidence type="ECO:0000313" key="2">
    <source>
        <dbReference type="Proteomes" id="UP000516384"/>
    </source>
</evidence>
<dbReference type="Proteomes" id="UP000516384">
    <property type="component" value="Plasmid pPlas1"/>
</dbReference>
<dbReference type="EMBL" id="CP061173">
    <property type="protein sequence ID" value="QNR70349.1"/>
    <property type="molecule type" value="Genomic_DNA"/>
</dbReference>
<organism evidence="1 2">
    <name type="scientific">Paenibacillus peoriae</name>
    <dbReference type="NCBI Taxonomy" id="59893"/>
    <lineage>
        <taxon>Bacteria</taxon>
        <taxon>Bacillati</taxon>
        <taxon>Bacillota</taxon>
        <taxon>Bacilli</taxon>
        <taxon>Bacillales</taxon>
        <taxon>Paenibacillaceae</taxon>
        <taxon>Paenibacillus</taxon>
    </lineage>
</organism>
<dbReference type="AlphaFoldDB" id="A0A7H0YGZ1"/>
<keyword evidence="1" id="KW-0614">Plasmid</keyword>
<geneLocation type="plasmid" evidence="1 2">
    <name>pPlas1</name>
</geneLocation>
<proteinExistence type="predicted"/>
<evidence type="ECO:0000313" key="1">
    <source>
        <dbReference type="EMBL" id="QNR70349.1"/>
    </source>
</evidence>
<gene>
    <name evidence="1" type="ORF">IAQ67_28755</name>
</gene>
<accession>A0A7H0YGZ1</accession>
<name>A0A7H0YGZ1_9BACL</name>
<dbReference type="RefSeq" id="WP_190299656.1">
    <property type="nucleotide sequence ID" value="NZ_CP061173.1"/>
</dbReference>